<protein>
    <submittedName>
        <fullName evidence="1">Uncharacterized protein</fullName>
    </submittedName>
</protein>
<reference evidence="1" key="1">
    <citation type="journal article" date="2014" name="Int. J. Syst. Evol. Microbiol.">
        <title>Complete genome sequence of Corynebacterium casei LMG S-19264T (=DSM 44701T), isolated from a smear-ripened cheese.</title>
        <authorList>
            <consortium name="US DOE Joint Genome Institute (JGI-PGF)"/>
            <person name="Walter F."/>
            <person name="Albersmeier A."/>
            <person name="Kalinowski J."/>
            <person name="Ruckert C."/>
        </authorList>
    </citation>
    <scope>NUCLEOTIDE SEQUENCE</scope>
    <source>
        <strain evidence="1">JCM 3131</strain>
    </source>
</reference>
<keyword evidence="2" id="KW-1185">Reference proteome</keyword>
<organism evidence="1 2">
    <name type="scientific">Streptomyces ruber</name>
    <dbReference type="NCBI Taxonomy" id="83378"/>
    <lineage>
        <taxon>Bacteria</taxon>
        <taxon>Bacillati</taxon>
        <taxon>Actinomycetota</taxon>
        <taxon>Actinomycetes</taxon>
        <taxon>Kitasatosporales</taxon>
        <taxon>Streptomycetaceae</taxon>
        <taxon>Streptomyces</taxon>
    </lineage>
</organism>
<reference evidence="1" key="2">
    <citation type="submission" date="2020-09" db="EMBL/GenBank/DDBJ databases">
        <authorList>
            <person name="Sun Q."/>
            <person name="Ohkuma M."/>
        </authorList>
    </citation>
    <scope>NUCLEOTIDE SEQUENCE</scope>
    <source>
        <strain evidence="1">JCM 3131</strain>
    </source>
</reference>
<dbReference type="EMBL" id="BMQK01000003">
    <property type="protein sequence ID" value="GGQ50767.1"/>
    <property type="molecule type" value="Genomic_DNA"/>
</dbReference>
<sequence length="70" mass="7778">MELLREVHVCWMRSRQSWHAGATGSERGNGVYGTALASFRRSRGVGTHVRGRVIRPATRFPCRAPSGRSP</sequence>
<dbReference type="Proteomes" id="UP000620156">
    <property type="component" value="Unassembled WGS sequence"/>
</dbReference>
<evidence type="ECO:0000313" key="1">
    <source>
        <dbReference type="EMBL" id="GGQ50767.1"/>
    </source>
</evidence>
<gene>
    <name evidence="1" type="ORF">GCM10010145_19820</name>
</gene>
<evidence type="ECO:0000313" key="2">
    <source>
        <dbReference type="Proteomes" id="UP000620156"/>
    </source>
</evidence>
<accession>A0A918BBV4</accession>
<dbReference type="AlphaFoldDB" id="A0A918BBV4"/>
<proteinExistence type="predicted"/>
<name>A0A918BBV4_9ACTN</name>
<comment type="caution">
    <text evidence="1">The sequence shown here is derived from an EMBL/GenBank/DDBJ whole genome shotgun (WGS) entry which is preliminary data.</text>
</comment>